<accession>E1SNB8</accession>
<protein>
    <submittedName>
        <fullName evidence="1">Uncharacterized protein</fullName>
    </submittedName>
</protein>
<dbReference type="EMBL" id="CP002209">
    <property type="protein sequence ID" value="ADN74617.1"/>
    <property type="molecule type" value="Genomic_DNA"/>
</dbReference>
<dbReference type="GeneID" id="67180654"/>
<dbReference type="AlphaFoldDB" id="E1SNB8"/>
<name>E1SNB8_FERBD</name>
<dbReference type="Proteomes" id="UP000006683">
    <property type="component" value="Chromosome"/>
</dbReference>
<evidence type="ECO:0000313" key="2">
    <source>
        <dbReference type="Proteomes" id="UP000006683"/>
    </source>
</evidence>
<dbReference type="STRING" id="550540.Fbal_0403"/>
<reference evidence="1 2" key="1">
    <citation type="journal article" date="2010" name="Stand. Genomic Sci.">
        <title>Complete genome sequence of Ferrimonas balearica type strain (PAT).</title>
        <authorList>
            <person name="Nolan M."/>
            <person name="Sikorski J."/>
            <person name="Davenport K."/>
            <person name="Lucas S."/>
            <person name="Glavina Del Rio T."/>
            <person name="Tice H."/>
            <person name="Cheng J."/>
            <person name="Goodwin L."/>
            <person name="Pitluck S."/>
            <person name="Liolios K."/>
            <person name="Ivanova N."/>
            <person name="Mavromatis K."/>
            <person name="Ovchinnikova G."/>
            <person name="Pati A."/>
            <person name="Chen A."/>
            <person name="Palaniappan K."/>
            <person name="Land M."/>
            <person name="Hauser L."/>
            <person name="Chang Y."/>
            <person name="Jeffries C."/>
            <person name="Tapia R."/>
            <person name="Brettin T."/>
            <person name="Detter J."/>
            <person name="Han C."/>
            <person name="Yasawong M."/>
            <person name="Rohde M."/>
            <person name="Tindall B."/>
            <person name="Goker M."/>
            <person name="Woyke T."/>
            <person name="Bristow J."/>
            <person name="Eisen J."/>
            <person name="Markowitz V."/>
            <person name="Hugenholtz P."/>
            <person name="Kyrpides N."/>
            <person name="Klenk H."/>
            <person name="Lapidus A."/>
        </authorList>
    </citation>
    <scope>NUCLEOTIDE SEQUENCE [LARGE SCALE GENOMIC DNA]</scope>
    <source>
        <strain evidence="2">DSM 9799 / CCM 4581 / KCTC 23876 / PAT</strain>
    </source>
</reference>
<organism evidence="1 2">
    <name type="scientific">Ferrimonas balearica (strain DSM 9799 / CCM 4581 / KCTC 23876 / PAT)</name>
    <dbReference type="NCBI Taxonomy" id="550540"/>
    <lineage>
        <taxon>Bacteria</taxon>
        <taxon>Pseudomonadati</taxon>
        <taxon>Pseudomonadota</taxon>
        <taxon>Gammaproteobacteria</taxon>
        <taxon>Alteromonadales</taxon>
        <taxon>Ferrimonadaceae</taxon>
        <taxon>Ferrimonas</taxon>
    </lineage>
</organism>
<evidence type="ECO:0000313" key="1">
    <source>
        <dbReference type="EMBL" id="ADN74617.1"/>
    </source>
</evidence>
<proteinExistence type="predicted"/>
<dbReference type="KEGG" id="fbl:Fbal_0403"/>
<keyword evidence="2" id="KW-1185">Reference proteome</keyword>
<gene>
    <name evidence="1" type="ordered locus">Fbal_0403</name>
</gene>
<sequence length="94" mass="10560">MYIHVHRCRLALPNAVHGAFFVDPTGTLEVELAGKTEPLHANLAELSFWPEETGDCRLCCGQHWQLRLKPDDAQSLQGLISDAREELASLHRDL</sequence>
<dbReference type="OrthoDB" id="5887304at2"/>
<dbReference type="HOGENOM" id="CLU_2381870_0_0_6"/>
<dbReference type="RefSeq" id="WP_013343923.1">
    <property type="nucleotide sequence ID" value="NC_014541.1"/>
</dbReference>